<dbReference type="InterPro" id="IPR009057">
    <property type="entry name" value="Homeodomain-like_sf"/>
</dbReference>
<dbReference type="SUPFAM" id="SSF55785">
    <property type="entry name" value="PYP-like sensor domain (PAS domain)"/>
    <property type="match status" value="1"/>
</dbReference>
<dbReference type="PANTHER" id="PTHR46796">
    <property type="entry name" value="HTH-TYPE TRANSCRIPTIONAL ACTIVATOR RHAS-RELATED"/>
    <property type="match status" value="1"/>
</dbReference>
<dbReference type="Gene3D" id="3.30.450.20">
    <property type="entry name" value="PAS domain"/>
    <property type="match status" value="1"/>
</dbReference>
<dbReference type="PROSITE" id="PS00041">
    <property type="entry name" value="HTH_ARAC_FAMILY_1"/>
    <property type="match status" value="1"/>
</dbReference>
<dbReference type="InterPro" id="IPR013656">
    <property type="entry name" value="PAS_4"/>
</dbReference>
<comment type="caution">
    <text evidence="5">The sequence shown here is derived from an EMBL/GenBank/DDBJ whole genome shotgun (WGS) entry which is preliminary data.</text>
</comment>
<keyword evidence="2" id="KW-0238">DNA-binding</keyword>
<dbReference type="EMBL" id="LDJI01000025">
    <property type="protein sequence ID" value="KRG63283.1"/>
    <property type="molecule type" value="Genomic_DNA"/>
</dbReference>
<dbReference type="InterPro" id="IPR018060">
    <property type="entry name" value="HTH_AraC"/>
</dbReference>
<dbReference type="InterPro" id="IPR018062">
    <property type="entry name" value="HTH_AraC-typ_CS"/>
</dbReference>
<dbReference type="Gene3D" id="1.10.10.60">
    <property type="entry name" value="Homeodomain-like"/>
    <property type="match status" value="2"/>
</dbReference>
<accession>A0A0R0CD11</accession>
<evidence type="ECO:0000256" key="2">
    <source>
        <dbReference type="ARBA" id="ARBA00023125"/>
    </source>
</evidence>
<protein>
    <submittedName>
        <fullName evidence="5">AraC family transcriptional regulator</fullName>
    </submittedName>
</protein>
<keyword evidence="6" id="KW-1185">Reference proteome</keyword>
<keyword evidence="3" id="KW-0804">Transcription</keyword>
<dbReference type="Proteomes" id="UP000050864">
    <property type="component" value="Unassembled WGS sequence"/>
</dbReference>
<dbReference type="Pfam" id="PF08448">
    <property type="entry name" value="PAS_4"/>
    <property type="match status" value="1"/>
</dbReference>
<evidence type="ECO:0000259" key="4">
    <source>
        <dbReference type="PROSITE" id="PS01124"/>
    </source>
</evidence>
<dbReference type="PROSITE" id="PS01124">
    <property type="entry name" value="HTH_ARAC_FAMILY_2"/>
    <property type="match status" value="1"/>
</dbReference>
<sequence length="233" mass="26469">MDVQLSLDELQDMFDAIPDVVFFIKDRQCRYTHVNNTLVKRLGVKSRDELVGKTALQVFPERLGSSYMSQDKRVLEGELIENQLELHLYANRTAGWCLTIKRPLTGGKGIGGLIGISRDLGRPDNRHSSFIRLQRALEHMQANYGLPLRVQALADIAGVSVAQLERLFKRVFQLSPQQLLTKLRIEEAMRLLQTEMNIAEIGQSCGFSDQSAFSRQFKATVGITPRDYRAMMR</sequence>
<dbReference type="InterPro" id="IPR020449">
    <property type="entry name" value="Tscrpt_reg_AraC-type_HTH"/>
</dbReference>
<evidence type="ECO:0000256" key="1">
    <source>
        <dbReference type="ARBA" id="ARBA00023015"/>
    </source>
</evidence>
<dbReference type="GO" id="GO:0043565">
    <property type="term" value="F:sequence-specific DNA binding"/>
    <property type="evidence" value="ECO:0007669"/>
    <property type="project" value="InterPro"/>
</dbReference>
<dbReference type="Pfam" id="PF12833">
    <property type="entry name" value="HTH_18"/>
    <property type="match status" value="1"/>
</dbReference>
<gene>
    <name evidence="5" type="ORF">ABB26_13395</name>
</gene>
<evidence type="ECO:0000313" key="5">
    <source>
        <dbReference type="EMBL" id="KRG63283.1"/>
    </source>
</evidence>
<organism evidence="5 6">
    <name type="scientific">Stenotrophomonas humi</name>
    <dbReference type="NCBI Taxonomy" id="405444"/>
    <lineage>
        <taxon>Bacteria</taxon>
        <taxon>Pseudomonadati</taxon>
        <taxon>Pseudomonadota</taxon>
        <taxon>Gammaproteobacteria</taxon>
        <taxon>Lysobacterales</taxon>
        <taxon>Lysobacteraceae</taxon>
        <taxon>Stenotrophomonas</taxon>
    </lineage>
</organism>
<reference evidence="5 6" key="1">
    <citation type="submission" date="2015-05" db="EMBL/GenBank/DDBJ databases">
        <title>Genome sequencing and analysis of members of genus Stenotrophomonas.</title>
        <authorList>
            <person name="Patil P.P."/>
            <person name="Midha S."/>
            <person name="Patil P.B."/>
        </authorList>
    </citation>
    <scope>NUCLEOTIDE SEQUENCE [LARGE SCALE GENOMIC DNA]</scope>
    <source>
        <strain evidence="5 6">DSM 18929</strain>
    </source>
</reference>
<feature type="domain" description="HTH araC/xylS-type" evidence="4">
    <location>
        <begin position="134"/>
        <end position="231"/>
    </location>
</feature>
<dbReference type="PANTHER" id="PTHR46796:SF13">
    <property type="entry name" value="HTH-TYPE TRANSCRIPTIONAL ACTIVATOR RHAS"/>
    <property type="match status" value="1"/>
</dbReference>
<dbReference type="PRINTS" id="PR00032">
    <property type="entry name" value="HTHARAC"/>
</dbReference>
<dbReference type="STRING" id="405444.ABB26_13395"/>
<dbReference type="PATRIC" id="fig|405444.3.peg.1779"/>
<evidence type="ECO:0000256" key="3">
    <source>
        <dbReference type="ARBA" id="ARBA00023163"/>
    </source>
</evidence>
<dbReference type="SUPFAM" id="SSF46689">
    <property type="entry name" value="Homeodomain-like"/>
    <property type="match status" value="2"/>
</dbReference>
<dbReference type="SMART" id="SM00342">
    <property type="entry name" value="HTH_ARAC"/>
    <property type="match status" value="1"/>
</dbReference>
<dbReference type="GO" id="GO:0003700">
    <property type="term" value="F:DNA-binding transcription factor activity"/>
    <property type="evidence" value="ECO:0007669"/>
    <property type="project" value="InterPro"/>
</dbReference>
<dbReference type="InterPro" id="IPR050204">
    <property type="entry name" value="AraC_XylS_family_regulators"/>
</dbReference>
<evidence type="ECO:0000313" key="6">
    <source>
        <dbReference type="Proteomes" id="UP000050864"/>
    </source>
</evidence>
<dbReference type="InterPro" id="IPR035965">
    <property type="entry name" value="PAS-like_dom_sf"/>
</dbReference>
<name>A0A0R0CD11_9GAMM</name>
<dbReference type="AlphaFoldDB" id="A0A0R0CD11"/>
<keyword evidence="1" id="KW-0805">Transcription regulation</keyword>
<proteinExistence type="predicted"/>